<dbReference type="Proteomes" id="UP000275078">
    <property type="component" value="Unassembled WGS sequence"/>
</dbReference>
<keyword evidence="2 5" id="KW-0812">Transmembrane</keyword>
<protein>
    <recommendedName>
        <fullName evidence="5">Protein-S-isoprenylcysteine O-methyltransferase</fullName>
        <ecNumber evidence="5">2.1.1.100</ecNumber>
    </recommendedName>
</protein>
<organism evidence="6 7">
    <name type="scientific">Ascobolus immersus RN42</name>
    <dbReference type="NCBI Taxonomy" id="1160509"/>
    <lineage>
        <taxon>Eukaryota</taxon>
        <taxon>Fungi</taxon>
        <taxon>Dikarya</taxon>
        <taxon>Ascomycota</taxon>
        <taxon>Pezizomycotina</taxon>
        <taxon>Pezizomycetes</taxon>
        <taxon>Pezizales</taxon>
        <taxon>Ascobolaceae</taxon>
        <taxon>Ascobolus</taxon>
    </lineage>
</organism>
<keyword evidence="4 5" id="KW-0472">Membrane</keyword>
<dbReference type="STRING" id="1160509.A0A3N4IIE4"/>
<accession>A0A3N4IIE4</accession>
<dbReference type="EMBL" id="ML119653">
    <property type="protein sequence ID" value="RPA85609.1"/>
    <property type="molecule type" value="Genomic_DNA"/>
</dbReference>
<reference evidence="6 7" key="1">
    <citation type="journal article" date="2018" name="Nat. Ecol. Evol.">
        <title>Pezizomycetes genomes reveal the molecular basis of ectomycorrhizal truffle lifestyle.</title>
        <authorList>
            <person name="Murat C."/>
            <person name="Payen T."/>
            <person name="Noel B."/>
            <person name="Kuo A."/>
            <person name="Morin E."/>
            <person name="Chen J."/>
            <person name="Kohler A."/>
            <person name="Krizsan K."/>
            <person name="Balestrini R."/>
            <person name="Da Silva C."/>
            <person name="Montanini B."/>
            <person name="Hainaut M."/>
            <person name="Levati E."/>
            <person name="Barry K.W."/>
            <person name="Belfiori B."/>
            <person name="Cichocki N."/>
            <person name="Clum A."/>
            <person name="Dockter R.B."/>
            <person name="Fauchery L."/>
            <person name="Guy J."/>
            <person name="Iotti M."/>
            <person name="Le Tacon F."/>
            <person name="Lindquist E.A."/>
            <person name="Lipzen A."/>
            <person name="Malagnac F."/>
            <person name="Mello A."/>
            <person name="Molinier V."/>
            <person name="Miyauchi S."/>
            <person name="Poulain J."/>
            <person name="Riccioni C."/>
            <person name="Rubini A."/>
            <person name="Sitrit Y."/>
            <person name="Splivallo R."/>
            <person name="Traeger S."/>
            <person name="Wang M."/>
            <person name="Zifcakova L."/>
            <person name="Wipf D."/>
            <person name="Zambonelli A."/>
            <person name="Paolocci F."/>
            <person name="Nowrousian M."/>
            <person name="Ottonello S."/>
            <person name="Baldrian P."/>
            <person name="Spatafora J.W."/>
            <person name="Henrissat B."/>
            <person name="Nagy L.G."/>
            <person name="Aury J.M."/>
            <person name="Wincker P."/>
            <person name="Grigoriev I.V."/>
            <person name="Bonfante P."/>
            <person name="Martin F.M."/>
        </authorList>
    </citation>
    <scope>NUCLEOTIDE SEQUENCE [LARGE SCALE GENOMIC DNA]</scope>
    <source>
        <strain evidence="6 7">RN42</strain>
    </source>
</reference>
<feature type="transmembrane region" description="Helical" evidence="5">
    <location>
        <begin position="102"/>
        <end position="119"/>
    </location>
</feature>
<dbReference type="Gene3D" id="1.20.120.1630">
    <property type="match status" value="1"/>
</dbReference>
<keyword evidence="5" id="KW-0808">Transferase</keyword>
<keyword evidence="3 5" id="KW-1133">Transmembrane helix</keyword>
<dbReference type="InterPro" id="IPR007269">
    <property type="entry name" value="ICMT_MeTrfase"/>
</dbReference>
<keyword evidence="7" id="KW-1185">Reference proteome</keyword>
<dbReference type="PANTHER" id="PTHR12714">
    <property type="entry name" value="PROTEIN-S ISOPRENYLCYSTEINE O-METHYLTRANSFERASE"/>
    <property type="match status" value="1"/>
</dbReference>
<comment type="subcellular location">
    <subcellularLocation>
        <location evidence="5">Endoplasmic reticulum membrane</location>
        <topology evidence="5">Multi-pass membrane protein</topology>
    </subcellularLocation>
    <subcellularLocation>
        <location evidence="1">Membrane</location>
        <topology evidence="1">Multi-pass membrane protein</topology>
    </subcellularLocation>
</comment>
<dbReference type="GO" id="GO:0032259">
    <property type="term" value="P:methylation"/>
    <property type="evidence" value="ECO:0007669"/>
    <property type="project" value="UniProtKB-KW"/>
</dbReference>
<dbReference type="PANTHER" id="PTHR12714:SF9">
    <property type="entry name" value="PROTEIN-S-ISOPRENYLCYSTEINE O-METHYLTRANSFERASE"/>
    <property type="match status" value="1"/>
</dbReference>
<dbReference type="GO" id="GO:0005789">
    <property type="term" value="C:endoplasmic reticulum membrane"/>
    <property type="evidence" value="ECO:0007669"/>
    <property type="project" value="UniProtKB-SubCell"/>
</dbReference>
<dbReference type="OrthoDB" id="4862879at2759"/>
<feature type="transmembrane region" description="Helical" evidence="5">
    <location>
        <begin position="182"/>
        <end position="201"/>
    </location>
</feature>
<proteinExistence type="inferred from homology"/>
<evidence type="ECO:0000256" key="5">
    <source>
        <dbReference type="RuleBase" id="RU362022"/>
    </source>
</evidence>
<gene>
    <name evidence="6" type="ORF">BJ508DRAFT_411994</name>
</gene>
<comment type="similarity">
    <text evidence="5">Belongs to the class VI-like SAM-binding methyltransferase superfamily. Isoprenylcysteine carboxyl methyltransferase family.</text>
</comment>
<evidence type="ECO:0000256" key="1">
    <source>
        <dbReference type="ARBA" id="ARBA00004141"/>
    </source>
</evidence>
<dbReference type="Pfam" id="PF04140">
    <property type="entry name" value="ICMT"/>
    <property type="match status" value="1"/>
</dbReference>
<keyword evidence="5" id="KW-0949">S-adenosyl-L-methionine</keyword>
<dbReference type="AlphaFoldDB" id="A0A3N4IIE4"/>
<evidence type="ECO:0000256" key="4">
    <source>
        <dbReference type="ARBA" id="ARBA00023136"/>
    </source>
</evidence>
<name>A0A3N4IIE4_ASCIM</name>
<evidence type="ECO:0000256" key="3">
    <source>
        <dbReference type="ARBA" id="ARBA00022989"/>
    </source>
</evidence>
<evidence type="ECO:0000313" key="6">
    <source>
        <dbReference type="EMBL" id="RPA85609.1"/>
    </source>
</evidence>
<sequence length="235" mass="26758">MENESLPVNTIAAAIFTLTLISISKPVRHAVRKTPDAYKDTKDGEKETHFMRFILHGGFPRLVADCILLGSIFNVTATWLAVLRPQQFEKVCPCSSPSLFSPTSLAFTILPALALVLGTKIRLRAFEELADSFTYTLTKPKNGLKTDGIYRYIRHPSYTGLYILGLAGGFICIKVVDCWIPYPHVFLAFGVVEFALCITFLRTRVETEEKFLKKEFGKEYVEYMDRSWRLIPWVY</sequence>
<feature type="transmembrane region" description="Helical" evidence="5">
    <location>
        <begin position="62"/>
        <end position="82"/>
    </location>
</feature>
<keyword evidence="5" id="KW-0489">Methyltransferase</keyword>
<keyword evidence="5" id="KW-0256">Endoplasmic reticulum</keyword>
<feature type="transmembrane region" description="Helical" evidence="5">
    <location>
        <begin position="6"/>
        <end position="23"/>
    </location>
</feature>
<evidence type="ECO:0000313" key="7">
    <source>
        <dbReference type="Proteomes" id="UP000275078"/>
    </source>
</evidence>
<feature type="transmembrane region" description="Helical" evidence="5">
    <location>
        <begin position="158"/>
        <end position="176"/>
    </location>
</feature>
<dbReference type="GO" id="GO:0004671">
    <property type="term" value="F:protein C-terminal S-isoprenylcysteine carboxyl O-methyltransferase activity"/>
    <property type="evidence" value="ECO:0007669"/>
    <property type="project" value="UniProtKB-EC"/>
</dbReference>
<dbReference type="EC" id="2.1.1.100" evidence="5"/>
<evidence type="ECO:0000256" key="2">
    <source>
        <dbReference type="ARBA" id="ARBA00022692"/>
    </source>
</evidence>
<comment type="catalytic activity">
    <reaction evidence="5">
        <text>[protein]-C-terminal S-[(2E,6E)-farnesyl]-L-cysteine + S-adenosyl-L-methionine = [protein]-C-terminal S-[(2E,6E)-farnesyl]-L-cysteine methyl ester + S-adenosyl-L-homocysteine</text>
        <dbReference type="Rhea" id="RHEA:21672"/>
        <dbReference type="Rhea" id="RHEA-COMP:12125"/>
        <dbReference type="Rhea" id="RHEA-COMP:12126"/>
        <dbReference type="ChEBI" id="CHEBI:57856"/>
        <dbReference type="ChEBI" id="CHEBI:59789"/>
        <dbReference type="ChEBI" id="CHEBI:90510"/>
        <dbReference type="ChEBI" id="CHEBI:90511"/>
        <dbReference type="EC" id="2.1.1.100"/>
    </reaction>
</comment>